<dbReference type="GO" id="GO:0022857">
    <property type="term" value="F:transmembrane transporter activity"/>
    <property type="evidence" value="ECO:0007669"/>
    <property type="project" value="InterPro"/>
</dbReference>
<keyword evidence="3" id="KW-0812">Transmembrane</keyword>
<keyword evidence="2" id="KW-1003">Cell membrane</keyword>
<evidence type="ECO:0000313" key="6">
    <source>
        <dbReference type="EMBL" id="PIK84822.1"/>
    </source>
</evidence>
<dbReference type="Proteomes" id="UP000229713">
    <property type="component" value="Unassembled WGS sequence"/>
</dbReference>
<keyword evidence="4" id="KW-1133">Transmembrane helix</keyword>
<dbReference type="AlphaFoldDB" id="A0A6S5XG97"/>
<dbReference type="EMBL" id="NKYI01000016">
    <property type="protein sequence ID" value="PIK84822.1"/>
    <property type="molecule type" value="Genomic_DNA"/>
</dbReference>
<evidence type="ECO:0000313" key="7">
    <source>
        <dbReference type="Proteomes" id="UP000229713"/>
    </source>
</evidence>
<comment type="caution">
    <text evidence="6">The sequence shown here is derived from an EMBL/GenBank/DDBJ whole genome shotgun (WGS) entry which is preliminary data.</text>
</comment>
<dbReference type="Pfam" id="PF13520">
    <property type="entry name" value="AA_permease_2"/>
    <property type="match status" value="1"/>
</dbReference>
<dbReference type="PANTHER" id="PTHR42770">
    <property type="entry name" value="AMINO ACID TRANSPORTER-RELATED"/>
    <property type="match status" value="1"/>
</dbReference>
<dbReference type="InterPro" id="IPR050367">
    <property type="entry name" value="APC_superfamily"/>
</dbReference>
<keyword evidence="5" id="KW-0472">Membrane</keyword>
<dbReference type="GO" id="GO:0005886">
    <property type="term" value="C:plasma membrane"/>
    <property type="evidence" value="ECO:0007669"/>
    <property type="project" value="UniProtKB-SubCell"/>
</dbReference>
<accession>A0A6S5XG97</accession>
<evidence type="ECO:0000256" key="1">
    <source>
        <dbReference type="ARBA" id="ARBA00004651"/>
    </source>
</evidence>
<proteinExistence type="predicted"/>
<dbReference type="PIRSF" id="PIRSF006060">
    <property type="entry name" value="AA_transporter"/>
    <property type="match status" value="1"/>
</dbReference>
<gene>
    <name evidence="6" type="ORF">CFY86_08970</name>
</gene>
<dbReference type="RefSeq" id="WP_032688480.1">
    <property type="nucleotide sequence ID" value="NZ_AP019669.1"/>
</dbReference>
<reference evidence="6 7" key="1">
    <citation type="submission" date="2017-07" db="EMBL/GenBank/DDBJ databases">
        <title>Raoultella ornithinolytica strain HH3 draft genome.</title>
        <authorList>
            <person name="Duceppe M.-O."/>
            <person name="Huang H."/>
            <person name="Phipps-Todd B."/>
        </authorList>
    </citation>
    <scope>NUCLEOTIDE SEQUENCE [LARGE SCALE GENOMIC DNA]</scope>
    <source>
        <strain evidence="6 7">HH3</strain>
    </source>
</reference>
<evidence type="ECO:0000256" key="5">
    <source>
        <dbReference type="ARBA" id="ARBA00023136"/>
    </source>
</evidence>
<evidence type="ECO:0000256" key="4">
    <source>
        <dbReference type="ARBA" id="ARBA00022989"/>
    </source>
</evidence>
<organism evidence="6 7">
    <name type="scientific">Raoultella ornithinolytica</name>
    <name type="common">Klebsiella ornithinolytica</name>
    <dbReference type="NCBI Taxonomy" id="54291"/>
    <lineage>
        <taxon>Bacteria</taxon>
        <taxon>Pseudomonadati</taxon>
        <taxon>Pseudomonadota</taxon>
        <taxon>Gammaproteobacteria</taxon>
        <taxon>Enterobacterales</taxon>
        <taxon>Enterobacteriaceae</taxon>
        <taxon>Klebsiella/Raoultella group</taxon>
        <taxon>Raoultella</taxon>
    </lineage>
</organism>
<protein>
    <submittedName>
        <fullName evidence="6">APC family permease</fullName>
    </submittedName>
</protein>
<comment type="subcellular location">
    <subcellularLocation>
        <location evidence="1">Cell membrane</location>
        <topology evidence="1">Multi-pass membrane protein</topology>
    </subcellularLocation>
</comment>
<dbReference type="PANTHER" id="PTHR42770:SF7">
    <property type="entry name" value="MEMBRANE PROTEIN"/>
    <property type="match status" value="1"/>
</dbReference>
<dbReference type="InterPro" id="IPR002293">
    <property type="entry name" value="AA/rel_permease1"/>
</dbReference>
<dbReference type="Gene3D" id="1.20.1740.10">
    <property type="entry name" value="Amino acid/polyamine transporter I"/>
    <property type="match status" value="1"/>
</dbReference>
<sequence>MSQSAEPAKSNLNKVITFRGFLGMGIGCVFGASWLVLTGVWLETAGGPANVAIAILLCLLIELPLALAYLEAISTVPLAGGEAAYSYLAFGSFAAMLAGWFGVLVNIILCAWEAIAITTMLGYLAPSLKTLFPLYTVGSSVVTGPFLLIGLTLVVVIGLMQHRGVKMSSTLQTGITATVLTLVIVSLVVCSFYIDVKNLAPVQSRPTVTGVIALLALLPFSIAGWETIAKGAEEASATLSRKRTALALIISVVFATFMYLITMLMPAAIVPWQSLISMDIPFAHASANVTGTSVWGILLTAAACCGVVGVYNACFYGATRLLMYLSQVGLIPAAFSRLHPVYKTPTTAIIFVSSIAGAACFLGKAVFIPLVTVAAFSYIVLWGSTLFSIIRLRKTRPDLPRPLPMPGGKPVMAIGVVMTLLMACAMLVPGSPAALKWPYEYLLLGFFLIIGIVLYMLRDKSISDEEQARRILENISERKKDKS</sequence>
<evidence type="ECO:0000256" key="3">
    <source>
        <dbReference type="ARBA" id="ARBA00022692"/>
    </source>
</evidence>
<name>A0A6S5XG97_RAOOR</name>
<evidence type="ECO:0000256" key="2">
    <source>
        <dbReference type="ARBA" id="ARBA00022475"/>
    </source>
</evidence>